<dbReference type="PANTHER" id="PTHR10887">
    <property type="entry name" value="DNA2/NAM7 HELICASE FAMILY"/>
    <property type="match status" value="1"/>
</dbReference>
<feature type="domain" description="ZNFX1" evidence="5">
    <location>
        <begin position="100"/>
        <end position="208"/>
    </location>
</feature>
<dbReference type="GeneID" id="63742170"/>
<dbReference type="PANTHER" id="PTHR10887:SF341">
    <property type="entry name" value="NFX1-TYPE ZINC FINGER-CONTAINING PROTEIN 1"/>
    <property type="match status" value="1"/>
</dbReference>
<feature type="compositionally biased region" description="Polar residues" evidence="2">
    <location>
        <begin position="899"/>
        <end position="917"/>
    </location>
</feature>
<dbReference type="InterPro" id="IPR057373">
    <property type="entry name" value="ZNFX1"/>
</dbReference>
<sequence length="1005" mass="112942">MASFLSDFFTGTNTAMRPQRDWREMPELPDADEFMSSEPPRLPLNDFEPRPQLRDQLFETQYRLHRYEATETLRRAVQTIRAAATYQNFPDEQNGSGDKRLEQVNVYSRVSVAGFALGPNAAGQRLIVPTAPSRDQDDDDDSSPDEMELFTPGTLVVLSSDFFKTTCYVAIVVENEGLRDEPASIDVRWAKEDQMFMDTMLELVMLEPTDAYFEPLRHTMVGLQHMFATSCLLDQYLFAAGPHSVPTIPYLKETPKGSPVIPQTVKALDKSQHNAFTEATTKELSIIQGPPGTGKTFTSNVILQSLVQTQRQCREARSSPGPTIPVIVSAQTNHALDQLLQKYTETTESNKVVRLGGRSSNEAIAKLTISRLKRVHVPSSYRAEPAGNLVAAAMRAFMALRDALKPSEDIKSAKELFHHKILSEDQYYSIVNDDWESSEGNGCDLANWLGKPQPNSENSRAGPDDEAKLKPRWQGARVNFIPLPKSSDGLASSCSRDFVIDLLANTRNLYHIRPEDRRAVYDYLRERLHAIKNPSIEGLVMSYNRARASIQSTQVVNDLAYIQAAEIEVIGCTVTGLMKYRHLISSLRPQILLMEEAGEIREGGTIAGLLPSIEHLILLGDHQQLQPHVNMRELARDPCRLNISMFERLIKLGISHKTLLQQRRMIPCLREIVQLFYPRLVDHTPTISQLPPRVPGVARPLWWFRHDWLEEAGFFNGSSVQNFTEAQMVVAFVQYLVDLQKFPPERITMLTYYRGQVDLLNKQLAANQRLASLETDWSVRTVDGFQGEENDIIILSLVRGPNGKAGFLTQENRAIVGLSRARFGMYIFGHQDVLLKHPRRTWAKVIRQIGENQGATLPLRPDPGVDEVVQVDHPDKLKQLLRMARRQPSREGRKRASAAGSSDTEAETQAKTSSTKTEAPDTASRDAPNRQGKMGSWTANLPSLPLRRRIETIESLASDLELVSLEDSATIPISQRVSWDLAPLQPTSESVEEEQLIEFSDGESC</sequence>
<dbReference type="Gene3D" id="3.40.50.300">
    <property type="entry name" value="P-loop containing nucleotide triphosphate hydrolases"/>
    <property type="match status" value="3"/>
</dbReference>
<dbReference type="InterPro" id="IPR041677">
    <property type="entry name" value="DNA2/NAM7_AAA_11"/>
</dbReference>
<dbReference type="InterPro" id="IPR047187">
    <property type="entry name" value="SF1_C_Upf1"/>
</dbReference>
<feature type="compositionally biased region" description="Acidic residues" evidence="2">
    <location>
        <begin position="990"/>
        <end position="1005"/>
    </location>
</feature>
<dbReference type="Pfam" id="PF13086">
    <property type="entry name" value="AAA_11"/>
    <property type="match status" value="1"/>
</dbReference>
<evidence type="ECO:0000256" key="2">
    <source>
        <dbReference type="SAM" id="MobiDB-lite"/>
    </source>
</evidence>
<keyword evidence="1" id="KW-0547">Nucleotide-binding</keyword>
<protein>
    <recommendedName>
        <fullName evidence="8">Helicase-like protein</fullName>
    </recommendedName>
</protein>
<dbReference type="GO" id="GO:0004386">
    <property type="term" value="F:helicase activity"/>
    <property type="evidence" value="ECO:0007669"/>
    <property type="project" value="InterPro"/>
</dbReference>
<reference evidence="6 7" key="1">
    <citation type="journal article" date="2014" name="Proc. Natl. Acad. Sci. U.S.A.">
        <title>Trajectory and genomic determinants of fungal-pathogen speciation and host adaptation.</title>
        <authorList>
            <person name="Hu X."/>
            <person name="Xiao G."/>
            <person name="Zheng P."/>
            <person name="Shang Y."/>
            <person name="Su Y."/>
            <person name="Zhang X."/>
            <person name="Liu X."/>
            <person name="Zhan S."/>
            <person name="St Leger R.J."/>
            <person name="Wang C."/>
        </authorList>
    </citation>
    <scope>NUCLEOTIDE SEQUENCE [LARGE SCALE GENOMIC DNA]</scope>
    <source>
        <strain evidence="6 7">ARSEF 1941</strain>
    </source>
</reference>
<feature type="region of interest" description="Disordered" evidence="2">
    <location>
        <begin position="986"/>
        <end position="1005"/>
    </location>
</feature>
<keyword evidence="1" id="KW-0347">Helicase</keyword>
<dbReference type="SUPFAM" id="SSF52540">
    <property type="entry name" value="P-loop containing nucleoside triphosphate hydrolases"/>
    <property type="match status" value="1"/>
</dbReference>
<dbReference type="STRING" id="1081103.A0A0B2WL35"/>
<evidence type="ECO:0000259" key="5">
    <source>
        <dbReference type="Pfam" id="PF25396"/>
    </source>
</evidence>
<dbReference type="EMBL" id="AZHE01000035">
    <property type="protein sequence ID" value="KHN94399.1"/>
    <property type="molecule type" value="Genomic_DNA"/>
</dbReference>
<dbReference type="Proteomes" id="UP000030816">
    <property type="component" value="Unassembled WGS sequence"/>
</dbReference>
<dbReference type="GO" id="GO:0031380">
    <property type="term" value="C:nuclear RNA-directed RNA polymerase complex"/>
    <property type="evidence" value="ECO:0007669"/>
    <property type="project" value="TreeGrafter"/>
</dbReference>
<feature type="region of interest" description="Disordered" evidence="2">
    <location>
        <begin position="126"/>
        <end position="147"/>
    </location>
</feature>
<comment type="caution">
    <text evidence="6">The sequence shown here is derived from an EMBL/GenBank/DDBJ whole genome shotgun (WGS) entry which is preliminary data.</text>
</comment>
<proteinExistence type="predicted"/>
<name>A0A0B2WL35_METAS</name>
<dbReference type="GO" id="GO:0031048">
    <property type="term" value="P:regulatory ncRNA-mediated heterochromatin formation"/>
    <property type="evidence" value="ECO:0007669"/>
    <property type="project" value="TreeGrafter"/>
</dbReference>
<evidence type="ECO:0000256" key="1">
    <source>
        <dbReference type="ARBA" id="ARBA00022806"/>
    </source>
</evidence>
<feature type="region of interest" description="Disordered" evidence="2">
    <location>
        <begin position="883"/>
        <end position="940"/>
    </location>
</feature>
<evidence type="ECO:0000313" key="7">
    <source>
        <dbReference type="Proteomes" id="UP000030816"/>
    </source>
</evidence>
<dbReference type="CDD" id="cd18808">
    <property type="entry name" value="SF1_C_Upf1"/>
    <property type="match status" value="1"/>
</dbReference>
<evidence type="ECO:0000259" key="4">
    <source>
        <dbReference type="Pfam" id="PF13087"/>
    </source>
</evidence>
<keyword evidence="1" id="KW-0378">Hydrolase</keyword>
<dbReference type="RefSeq" id="XP_040675465.1">
    <property type="nucleotide sequence ID" value="XM_040826513.1"/>
</dbReference>
<gene>
    <name evidence="6" type="ORF">MAM_07715</name>
</gene>
<dbReference type="Pfam" id="PF25396">
    <property type="entry name" value="ZNFX1"/>
    <property type="match status" value="1"/>
</dbReference>
<evidence type="ECO:0008006" key="8">
    <source>
        <dbReference type="Google" id="ProtNLM"/>
    </source>
</evidence>
<dbReference type="InterPro" id="IPR045055">
    <property type="entry name" value="DNA2/NAM7-like"/>
</dbReference>
<dbReference type="AlphaFoldDB" id="A0A0B2WL35"/>
<dbReference type="InterPro" id="IPR041679">
    <property type="entry name" value="DNA2/NAM7-like_C"/>
</dbReference>
<feature type="compositionally biased region" description="Basic residues" evidence="2">
    <location>
        <begin position="883"/>
        <end position="896"/>
    </location>
</feature>
<accession>A0A0B2WL35</accession>
<dbReference type="Pfam" id="PF13087">
    <property type="entry name" value="AAA_12"/>
    <property type="match status" value="1"/>
</dbReference>
<evidence type="ECO:0000313" key="6">
    <source>
        <dbReference type="EMBL" id="KHN94399.1"/>
    </source>
</evidence>
<keyword evidence="1" id="KW-0067">ATP-binding</keyword>
<dbReference type="InterPro" id="IPR027417">
    <property type="entry name" value="P-loop_NTPase"/>
</dbReference>
<keyword evidence="7" id="KW-1185">Reference proteome</keyword>
<feature type="compositionally biased region" description="Acidic residues" evidence="2">
    <location>
        <begin position="136"/>
        <end position="147"/>
    </location>
</feature>
<feature type="domain" description="DNA2/NAM7 helicase helicase" evidence="3">
    <location>
        <begin position="268"/>
        <end position="629"/>
    </location>
</feature>
<feature type="domain" description="DNA2/NAM7 helicase-like C-terminal" evidence="4">
    <location>
        <begin position="642"/>
        <end position="831"/>
    </location>
</feature>
<organism evidence="6 7">
    <name type="scientific">Metarhizium album (strain ARSEF 1941)</name>
    <dbReference type="NCBI Taxonomy" id="1081103"/>
    <lineage>
        <taxon>Eukaryota</taxon>
        <taxon>Fungi</taxon>
        <taxon>Dikarya</taxon>
        <taxon>Ascomycota</taxon>
        <taxon>Pezizomycotina</taxon>
        <taxon>Sordariomycetes</taxon>
        <taxon>Hypocreomycetidae</taxon>
        <taxon>Hypocreales</taxon>
        <taxon>Clavicipitaceae</taxon>
        <taxon>Metarhizium</taxon>
    </lineage>
</organism>
<dbReference type="OrthoDB" id="409395at2759"/>
<dbReference type="HOGENOM" id="CLU_001066_1_1_1"/>
<evidence type="ECO:0000259" key="3">
    <source>
        <dbReference type="Pfam" id="PF13086"/>
    </source>
</evidence>